<keyword evidence="5 12" id="KW-0808">Transferase</keyword>
<feature type="compositionally biased region" description="Polar residues" evidence="13">
    <location>
        <begin position="15"/>
        <end position="30"/>
    </location>
</feature>
<comment type="subcellular location">
    <subcellularLocation>
        <location evidence="11">Endomembrane system</location>
        <topology evidence="11">Single-pass membrane protein</topology>
    </subcellularLocation>
    <subcellularLocation>
        <location evidence="12">Golgi apparatus</location>
        <location evidence="12">Golgi stack membrane</location>
        <topology evidence="12">Single-pass type II membrane protein</topology>
    </subcellularLocation>
    <subcellularLocation>
        <location evidence="1">Membrane</location>
        <topology evidence="1">Single-pass type II membrane protein</topology>
    </subcellularLocation>
</comment>
<keyword evidence="7" id="KW-0735">Signal-anchor</keyword>
<dbReference type="Pfam" id="PF00852">
    <property type="entry name" value="Glyco_transf_10"/>
    <property type="match status" value="1"/>
</dbReference>
<dbReference type="GO" id="GO:0046920">
    <property type="term" value="F:alpha-(1-&gt;3)-fucosyltransferase activity"/>
    <property type="evidence" value="ECO:0007669"/>
    <property type="project" value="TreeGrafter"/>
</dbReference>
<keyword evidence="12" id="KW-0333">Golgi apparatus</keyword>
<dbReference type="InterPro" id="IPR055270">
    <property type="entry name" value="Glyco_tran_10_C"/>
</dbReference>
<evidence type="ECO:0000256" key="4">
    <source>
        <dbReference type="ARBA" id="ARBA00022676"/>
    </source>
</evidence>
<evidence type="ECO:0000259" key="14">
    <source>
        <dbReference type="Pfam" id="PF00852"/>
    </source>
</evidence>
<evidence type="ECO:0000256" key="5">
    <source>
        <dbReference type="ARBA" id="ARBA00022679"/>
    </source>
</evidence>
<organism evidence="15 16">
    <name type="scientific">Fragilariopsis cylindrus CCMP1102</name>
    <dbReference type="NCBI Taxonomy" id="635003"/>
    <lineage>
        <taxon>Eukaryota</taxon>
        <taxon>Sar</taxon>
        <taxon>Stramenopiles</taxon>
        <taxon>Ochrophyta</taxon>
        <taxon>Bacillariophyta</taxon>
        <taxon>Bacillariophyceae</taxon>
        <taxon>Bacillariophycidae</taxon>
        <taxon>Bacillariales</taxon>
        <taxon>Bacillariaceae</taxon>
        <taxon>Fragilariopsis</taxon>
    </lineage>
</organism>
<dbReference type="EMBL" id="KV784358">
    <property type="protein sequence ID" value="OEU17088.1"/>
    <property type="molecule type" value="Genomic_DNA"/>
</dbReference>
<keyword evidence="8 12" id="KW-1133">Transmembrane helix</keyword>
<dbReference type="Proteomes" id="UP000095751">
    <property type="component" value="Unassembled WGS sequence"/>
</dbReference>
<proteinExistence type="inferred from homology"/>
<evidence type="ECO:0000256" key="12">
    <source>
        <dbReference type="RuleBase" id="RU003832"/>
    </source>
</evidence>
<dbReference type="InterPro" id="IPR001503">
    <property type="entry name" value="Glyco_trans_10"/>
</dbReference>
<dbReference type="InterPro" id="IPR038577">
    <property type="entry name" value="GT10-like_C_sf"/>
</dbReference>
<dbReference type="GO" id="GO:0032580">
    <property type="term" value="C:Golgi cisterna membrane"/>
    <property type="evidence" value="ECO:0007669"/>
    <property type="project" value="UniProtKB-SubCell"/>
</dbReference>
<feature type="domain" description="Fucosyltransferase C-terminal" evidence="14">
    <location>
        <begin position="398"/>
        <end position="563"/>
    </location>
</feature>
<keyword evidence="10" id="KW-0325">Glycoprotein</keyword>
<name>A0A1E7FFZ0_9STRA</name>
<evidence type="ECO:0000256" key="2">
    <source>
        <dbReference type="ARBA" id="ARBA00004922"/>
    </source>
</evidence>
<evidence type="ECO:0000313" key="15">
    <source>
        <dbReference type="EMBL" id="OEU17088.1"/>
    </source>
</evidence>
<keyword evidence="6 12" id="KW-0812">Transmembrane</keyword>
<sequence>MSRNSFFPTKRRRPTNNASTTGSYVANDNTSTHAKIKNSTKRRIRSAKKNRYGYSSTSIINKFWKLIYYVVVPGVLFAGILIGFDIFGDWTIASSTSTSTSTSKVVDQSQSTELEEKRIDDLQKRIEKQKISSVGVSSISLGESALAKLQRLNQPQGVDDDDETSEQKPLEDIFTRLTKKEEQILEKMKNDFKTLKSNGELIPCRLDERDSCFKASGFMNFLRKPTGTYRMLLHNPLPEDRFYCGKRILGGGGTLEVKFPDQCNDNGSLAYVYFKRPPTIPKTKNKSSAAIDVRQQQQQQPVELFWNSDKSSGKDFPCSIPCKTNDDYDTVNEINVRNTNWTITLSMEGYVSVKALAYRKNQFYATTSFQSEIPVPYFSWKEYKIQHHAVDFQKAIKGASFLANNCATTNKRENFVSELIDETKLRVDSLSSCVNNAEPPPGADMNNKTAVMAQYLFHLAFENSNVDDYITEKLWGALESGSLPVYLGAKNIKERVPANSIIVAEDFDSPKDLAEYLIRLTNDKTLYESYHTWRYQPIDTAFADQYEFTNTHSTCRICKWVYAKRHGLGWNHTKQEVIKPYIGHKTCRNKMGLIGHPFKEYWLPSSLEGKNDKLIDDVHIMSADYTKSCTLSDVNRIIEIDHGAIRRKVYDHDGVTDMIIDRTENRDSTDHYILRFQTPIVSSNQPHRMNDSVWWLQDSRSRIYVMASGGDISLSTLKLGMFEILISSSSIARVRIFTENVDHFHQKTKKTPSYFGDLMIRDFFEPIESYRI</sequence>
<evidence type="ECO:0000256" key="1">
    <source>
        <dbReference type="ARBA" id="ARBA00004606"/>
    </source>
</evidence>
<evidence type="ECO:0000256" key="9">
    <source>
        <dbReference type="ARBA" id="ARBA00023136"/>
    </source>
</evidence>
<feature type="region of interest" description="Disordered" evidence="13">
    <location>
        <begin position="1"/>
        <end position="30"/>
    </location>
</feature>
<accession>A0A1E7FFZ0</accession>
<gene>
    <name evidence="15" type="primary">FUT1</name>
    <name evidence="15" type="ORF">FRACYDRAFT_261203</name>
</gene>
<keyword evidence="16" id="KW-1185">Reference proteome</keyword>
<comment type="similarity">
    <text evidence="3 12">Belongs to the glycosyltransferase 10 family.</text>
</comment>
<dbReference type="PANTHER" id="PTHR11929">
    <property type="entry name" value="ALPHA- 1,3 -FUCOSYLTRANSFERASE"/>
    <property type="match status" value="1"/>
</dbReference>
<protein>
    <recommendedName>
        <fullName evidence="12">Fucosyltransferase</fullName>
        <ecNumber evidence="12">2.4.1.-</ecNumber>
    </recommendedName>
</protein>
<evidence type="ECO:0000256" key="8">
    <source>
        <dbReference type="ARBA" id="ARBA00022989"/>
    </source>
</evidence>
<evidence type="ECO:0000256" key="10">
    <source>
        <dbReference type="ARBA" id="ARBA00023180"/>
    </source>
</evidence>
<reference evidence="15 16" key="1">
    <citation type="submission" date="2016-09" db="EMBL/GenBank/DDBJ databases">
        <title>Extensive genetic diversity and differential bi-allelic expression allows diatom success in the polar Southern Ocean.</title>
        <authorList>
            <consortium name="DOE Joint Genome Institute"/>
            <person name="Mock T."/>
            <person name="Otillar R.P."/>
            <person name="Strauss J."/>
            <person name="Dupont C."/>
            <person name="Frickenhaus S."/>
            <person name="Maumus F."/>
            <person name="Mcmullan M."/>
            <person name="Sanges R."/>
            <person name="Schmutz J."/>
            <person name="Toseland A."/>
            <person name="Valas R."/>
            <person name="Veluchamy A."/>
            <person name="Ward B.J."/>
            <person name="Allen A."/>
            <person name="Barry K."/>
            <person name="Falciatore A."/>
            <person name="Ferrante M."/>
            <person name="Fortunato A.E."/>
            <person name="Gloeckner G."/>
            <person name="Gruber A."/>
            <person name="Hipkin R."/>
            <person name="Janech M."/>
            <person name="Kroth P."/>
            <person name="Leese F."/>
            <person name="Lindquist E."/>
            <person name="Lyon B.R."/>
            <person name="Martin J."/>
            <person name="Mayer C."/>
            <person name="Parker M."/>
            <person name="Quesneville H."/>
            <person name="Raymond J."/>
            <person name="Uhlig C."/>
            <person name="Valentin K.U."/>
            <person name="Worden A.Z."/>
            <person name="Armbrust E.V."/>
            <person name="Bowler C."/>
            <person name="Green B."/>
            <person name="Moulton V."/>
            <person name="Van Oosterhout C."/>
            <person name="Grigoriev I."/>
        </authorList>
    </citation>
    <scope>NUCLEOTIDE SEQUENCE [LARGE SCALE GENOMIC DNA]</scope>
    <source>
        <strain evidence="15 16">CCMP1102</strain>
    </source>
</reference>
<evidence type="ECO:0000256" key="6">
    <source>
        <dbReference type="ARBA" id="ARBA00022692"/>
    </source>
</evidence>
<dbReference type="EC" id="2.4.1.-" evidence="12"/>
<evidence type="ECO:0000256" key="13">
    <source>
        <dbReference type="SAM" id="MobiDB-lite"/>
    </source>
</evidence>
<dbReference type="Gene3D" id="3.40.50.11660">
    <property type="entry name" value="Glycosyl transferase family 10, C-terminal domain"/>
    <property type="match status" value="1"/>
</dbReference>
<evidence type="ECO:0000313" key="16">
    <source>
        <dbReference type="Proteomes" id="UP000095751"/>
    </source>
</evidence>
<keyword evidence="9 12" id="KW-0472">Membrane</keyword>
<evidence type="ECO:0000256" key="3">
    <source>
        <dbReference type="ARBA" id="ARBA00008919"/>
    </source>
</evidence>
<dbReference type="PANTHER" id="PTHR11929:SF194">
    <property type="entry name" value="ALPHA-(1,3)-FUCOSYLTRANSFERASE 10"/>
    <property type="match status" value="1"/>
</dbReference>
<keyword evidence="4 12" id="KW-0328">Glycosyltransferase</keyword>
<evidence type="ECO:0000256" key="11">
    <source>
        <dbReference type="ARBA" id="ARBA00037847"/>
    </source>
</evidence>
<comment type="pathway">
    <text evidence="2">Protein modification; protein glycosylation.</text>
</comment>
<dbReference type="KEGG" id="fcy:FRACYDRAFT_261203"/>
<dbReference type="AlphaFoldDB" id="A0A1E7FFZ0"/>
<dbReference type="OrthoDB" id="43306at2759"/>
<evidence type="ECO:0000256" key="7">
    <source>
        <dbReference type="ARBA" id="ARBA00022968"/>
    </source>
</evidence>
<feature type="transmembrane region" description="Helical" evidence="12">
    <location>
        <begin position="66"/>
        <end position="87"/>
    </location>
</feature>
<dbReference type="FunFam" id="3.40.50.11660:FF:000002">
    <property type="entry name" value="Alpha-(1,3)-fucosyltransferase"/>
    <property type="match status" value="1"/>
</dbReference>
<dbReference type="UniPathway" id="UPA00378"/>
<dbReference type="InParanoid" id="A0A1E7FFZ0"/>
<dbReference type="SUPFAM" id="SSF53756">
    <property type="entry name" value="UDP-Glycosyltransferase/glycogen phosphorylase"/>
    <property type="match status" value="1"/>
</dbReference>